<sequence length="369" mass="41916">MLKKFTLLTCCLFLIFDFSVAQSDTIRWHPGITLKFSDFSIDHSSKHLFADVIVHYDYTLQPTKPGKYLPIIHAYALLNRKTATLPDSNVNALRYARLLFDLSGYQSKLIKSKVFELGELNERNTPAKTAIDNAISQANNEVSQLKKNMTGQLSEPDNEQAFAEWESKVADLLRNTPEITEERSPGKLQLGLFLGATRSIFTGKTSDYFTDATGLNFGFNVGVKRSRFVLDLNLDFNKTKQELENRGYWSPRMKTHFASIEITYGVKLPENKWLAVPFAGFSVNEFTPAKSDKDDKRRLDGYSPVVGLEINRYFGSRHDPYENVSFFYKCRASINPSNLIKDYGGTQFNLKLAIGFDTSKAKTKLVKKM</sequence>
<keyword evidence="2" id="KW-0732">Signal</keyword>
<evidence type="ECO:0000256" key="1">
    <source>
        <dbReference type="SAM" id="Coils"/>
    </source>
</evidence>
<evidence type="ECO:0000256" key="2">
    <source>
        <dbReference type="SAM" id="SignalP"/>
    </source>
</evidence>
<evidence type="ECO:0000313" key="4">
    <source>
        <dbReference type="Proteomes" id="UP000600214"/>
    </source>
</evidence>
<comment type="caution">
    <text evidence="3">The sequence shown here is derived from an EMBL/GenBank/DDBJ whole genome shotgun (WGS) entry which is preliminary data.</text>
</comment>
<keyword evidence="1" id="KW-0175">Coiled coil</keyword>
<organism evidence="3 4">
    <name type="scientific">Dyadobacter endophyticus</name>
    <dbReference type="NCBI Taxonomy" id="1749036"/>
    <lineage>
        <taxon>Bacteria</taxon>
        <taxon>Pseudomonadati</taxon>
        <taxon>Bacteroidota</taxon>
        <taxon>Cytophagia</taxon>
        <taxon>Cytophagales</taxon>
        <taxon>Spirosomataceae</taxon>
        <taxon>Dyadobacter</taxon>
    </lineage>
</organism>
<keyword evidence="4" id="KW-1185">Reference proteome</keyword>
<reference evidence="4" key="1">
    <citation type="journal article" date="2019" name="Int. J. Syst. Evol. Microbiol.">
        <title>The Global Catalogue of Microorganisms (GCM) 10K type strain sequencing project: providing services to taxonomists for standard genome sequencing and annotation.</title>
        <authorList>
            <consortium name="The Broad Institute Genomics Platform"/>
            <consortium name="The Broad Institute Genome Sequencing Center for Infectious Disease"/>
            <person name="Wu L."/>
            <person name="Ma J."/>
        </authorList>
    </citation>
    <scope>NUCLEOTIDE SEQUENCE [LARGE SCALE GENOMIC DNA]</scope>
    <source>
        <strain evidence="4">CGMCC 1.15288</strain>
    </source>
</reference>
<evidence type="ECO:0000313" key="3">
    <source>
        <dbReference type="EMBL" id="GGH31587.1"/>
    </source>
</evidence>
<name>A0ABQ1YNV1_9BACT</name>
<dbReference type="EMBL" id="BMIA01000001">
    <property type="protein sequence ID" value="GGH31587.1"/>
    <property type="molecule type" value="Genomic_DNA"/>
</dbReference>
<protein>
    <recommendedName>
        <fullName evidence="5">Outer membrane protein beta-barrel domain-containing protein</fullName>
    </recommendedName>
</protein>
<dbReference type="RefSeq" id="WP_188931343.1">
    <property type="nucleotide sequence ID" value="NZ_BMIA01000001.1"/>
</dbReference>
<accession>A0ABQ1YNV1</accession>
<feature type="signal peptide" evidence="2">
    <location>
        <begin position="1"/>
        <end position="23"/>
    </location>
</feature>
<proteinExistence type="predicted"/>
<gene>
    <name evidence="3" type="ORF">GCM10007423_20530</name>
</gene>
<evidence type="ECO:0008006" key="5">
    <source>
        <dbReference type="Google" id="ProtNLM"/>
    </source>
</evidence>
<feature type="coiled-coil region" evidence="1">
    <location>
        <begin position="128"/>
        <end position="155"/>
    </location>
</feature>
<feature type="chain" id="PRO_5046064378" description="Outer membrane protein beta-barrel domain-containing protein" evidence="2">
    <location>
        <begin position="24"/>
        <end position="369"/>
    </location>
</feature>
<dbReference type="Proteomes" id="UP000600214">
    <property type="component" value="Unassembled WGS sequence"/>
</dbReference>